<comment type="caution">
    <text evidence="2">The sequence shown here is derived from an EMBL/GenBank/DDBJ whole genome shotgun (WGS) entry which is preliminary data.</text>
</comment>
<accession>A0AAV6UPN1</accession>
<keyword evidence="3" id="KW-1185">Reference proteome</keyword>
<evidence type="ECO:0000313" key="3">
    <source>
        <dbReference type="Proteomes" id="UP000827092"/>
    </source>
</evidence>
<dbReference type="EMBL" id="JAFNEN010000311">
    <property type="protein sequence ID" value="KAG8186149.1"/>
    <property type="molecule type" value="Genomic_DNA"/>
</dbReference>
<name>A0AAV6UPN1_9ARAC</name>
<reference evidence="2 3" key="1">
    <citation type="journal article" date="2022" name="Nat. Ecol. Evol.">
        <title>A masculinizing supergene underlies an exaggerated male reproductive morph in a spider.</title>
        <authorList>
            <person name="Hendrickx F."/>
            <person name="De Corte Z."/>
            <person name="Sonet G."/>
            <person name="Van Belleghem S.M."/>
            <person name="Kostlbacher S."/>
            <person name="Vangestel C."/>
        </authorList>
    </citation>
    <scope>NUCLEOTIDE SEQUENCE [LARGE SCALE GENOMIC DNA]</scope>
    <source>
        <strain evidence="2">W744_W776</strain>
    </source>
</reference>
<protein>
    <submittedName>
        <fullName evidence="2">Uncharacterized protein</fullName>
    </submittedName>
</protein>
<dbReference type="Proteomes" id="UP000827092">
    <property type="component" value="Unassembled WGS sequence"/>
</dbReference>
<gene>
    <name evidence="2" type="ORF">JTE90_022737</name>
</gene>
<organism evidence="2 3">
    <name type="scientific">Oedothorax gibbosus</name>
    <dbReference type="NCBI Taxonomy" id="931172"/>
    <lineage>
        <taxon>Eukaryota</taxon>
        <taxon>Metazoa</taxon>
        <taxon>Ecdysozoa</taxon>
        <taxon>Arthropoda</taxon>
        <taxon>Chelicerata</taxon>
        <taxon>Arachnida</taxon>
        <taxon>Araneae</taxon>
        <taxon>Araneomorphae</taxon>
        <taxon>Entelegynae</taxon>
        <taxon>Araneoidea</taxon>
        <taxon>Linyphiidae</taxon>
        <taxon>Erigoninae</taxon>
        <taxon>Oedothorax</taxon>
    </lineage>
</organism>
<evidence type="ECO:0000256" key="1">
    <source>
        <dbReference type="SAM" id="MobiDB-lite"/>
    </source>
</evidence>
<feature type="compositionally biased region" description="Basic and acidic residues" evidence="1">
    <location>
        <begin position="1"/>
        <end position="11"/>
    </location>
</feature>
<feature type="region of interest" description="Disordered" evidence="1">
    <location>
        <begin position="1"/>
        <end position="21"/>
    </location>
</feature>
<evidence type="ECO:0000313" key="2">
    <source>
        <dbReference type="EMBL" id="KAG8186149.1"/>
    </source>
</evidence>
<sequence length="112" mass="12609">MSKRTFEEASKAMEMSSRAESNMTLANLPQNMIHLGDSQFLVFVSEKPDPIRRSIPKSPFLFGTTINNATISPYLAGYRSLWAARNETRRATVSEARKEKILGKSISRSEKV</sequence>
<dbReference type="AlphaFoldDB" id="A0AAV6UPN1"/>
<proteinExistence type="predicted"/>